<protein>
    <recommendedName>
        <fullName evidence="3">ferric-chelate reductase (NADPH)</fullName>
        <ecNumber evidence="3">1.16.1.9</ecNumber>
    </recommendedName>
</protein>
<dbReference type="InterPro" id="IPR013130">
    <property type="entry name" value="Fe3_Rdtase_TM_dom"/>
</dbReference>
<dbReference type="InterPro" id="IPR039261">
    <property type="entry name" value="FNR_nucleotide-bd"/>
</dbReference>
<feature type="transmembrane region" description="Helical" evidence="13">
    <location>
        <begin position="252"/>
        <end position="272"/>
    </location>
</feature>
<dbReference type="GO" id="GO:0005886">
    <property type="term" value="C:plasma membrane"/>
    <property type="evidence" value="ECO:0007669"/>
    <property type="project" value="UniProtKB-SubCell"/>
</dbReference>
<dbReference type="InterPro" id="IPR017927">
    <property type="entry name" value="FAD-bd_FR_type"/>
</dbReference>
<keyword evidence="11 13" id="KW-0472">Membrane</keyword>
<evidence type="ECO:0000256" key="5">
    <source>
        <dbReference type="ARBA" id="ARBA00022475"/>
    </source>
</evidence>
<evidence type="ECO:0000256" key="6">
    <source>
        <dbReference type="ARBA" id="ARBA00022692"/>
    </source>
</evidence>
<evidence type="ECO:0000313" key="15">
    <source>
        <dbReference type="EMBL" id="PYH88070.1"/>
    </source>
</evidence>
<dbReference type="SFLD" id="SFLDG01168">
    <property type="entry name" value="Ferric_reductase_subgroup_(FRE"/>
    <property type="match status" value="1"/>
</dbReference>
<keyword evidence="10" id="KW-0406">Ion transport</keyword>
<dbReference type="GO" id="GO:0006826">
    <property type="term" value="P:iron ion transport"/>
    <property type="evidence" value="ECO:0007669"/>
    <property type="project" value="TreeGrafter"/>
</dbReference>
<proteinExistence type="inferred from homology"/>
<dbReference type="EMBL" id="KZ826131">
    <property type="protein sequence ID" value="PYH88070.1"/>
    <property type="molecule type" value="Genomic_DNA"/>
</dbReference>
<keyword evidence="5" id="KW-1003">Cell membrane</keyword>
<dbReference type="Proteomes" id="UP000247810">
    <property type="component" value="Unassembled WGS sequence"/>
</dbReference>
<keyword evidence="8 13" id="KW-1133">Transmembrane helix</keyword>
<dbReference type="VEuPathDB" id="FungiDB:BO71DRAFT_339646"/>
<dbReference type="STRING" id="1448320.A0A319CTM5"/>
<evidence type="ECO:0000256" key="2">
    <source>
        <dbReference type="ARBA" id="ARBA00006278"/>
    </source>
</evidence>
<evidence type="ECO:0000256" key="9">
    <source>
        <dbReference type="ARBA" id="ARBA00023002"/>
    </source>
</evidence>
<evidence type="ECO:0000256" key="3">
    <source>
        <dbReference type="ARBA" id="ARBA00012668"/>
    </source>
</evidence>
<evidence type="ECO:0000256" key="12">
    <source>
        <dbReference type="ARBA" id="ARBA00048483"/>
    </source>
</evidence>
<keyword evidence="4" id="KW-0813">Transport</keyword>
<keyword evidence="9" id="KW-0560">Oxidoreductase</keyword>
<dbReference type="OrthoDB" id="4494341at2759"/>
<feature type="transmembrane region" description="Helical" evidence="13">
    <location>
        <begin position="222"/>
        <end position="240"/>
    </location>
</feature>
<feature type="transmembrane region" description="Helical" evidence="13">
    <location>
        <begin position="20"/>
        <end position="45"/>
    </location>
</feature>
<dbReference type="InterPro" id="IPR017938">
    <property type="entry name" value="Riboflavin_synthase-like_b-brl"/>
</dbReference>
<dbReference type="Pfam" id="PF01794">
    <property type="entry name" value="Ferric_reduct"/>
    <property type="match status" value="1"/>
</dbReference>
<dbReference type="SUPFAM" id="SSF52343">
    <property type="entry name" value="Ferredoxin reductase-like, C-terminal NADP-linked domain"/>
    <property type="match status" value="1"/>
</dbReference>
<dbReference type="InterPro" id="IPR013112">
    <property type="entry name" value="FAD-bd_8"/>
</dbReference>
<keyword evidence="16" id="KW-1185">Reference proteome</keyword>
<dbReference type="AlphaFoldDB" id="A0A319CTM5"/>
<feature type="transmembrane region" description="Helical" evidence="13">
    <location>
        <begin position="140"/>
        <end position="162"/>
    </location>
</feature>
<feature type="transmembrane region" description="Helical" evidence="13">
    <location>
        <begin position="183"/>
        <end position="202"/>
    </location>
</feature>
<dbReference type="PROSITE" id="PS51384">
    <property type="entry name" value="FAD_FR"/>
    <property type="match status" value="1"/>
</dbReference>
<dbReference type="GO" id="GO:0052851">
    <property type="term" value="F:ferric-chelate reductase (NADPH) activity"/>
    <property type="evidence" value="ECO:0007669"/>
    <property type="project" value="UniProtKB-EC"/>
</dbReference>
<evidence type="ECO:0000259" key="14">
    <source>
        <dbReference type="PROSITE" id="PS51384"/>
    </source>
</evidence>
<evidence type="ECO:0000313" key="16">
    <source>
        <dbReference type="Proteomes" id="UP000247810"/>
    </source>
</evidence>
<gene>
    <name evidence="15" type="ORF">BO71DRAFT_339646</name>
</gene>
<evidence type="ECO:0000256" key="7">
    <source>
        <dbReference type="ARBA" id="ARBA00022982"/>
    </source>
</evidence>
<organism evidence="15 16">
    <name type="scientific">Aspergillus ellipticus CBS 707.79</name>
    <dbReference type="NCBI Taxonomy" id="1448320"/>
    <lineage>
        <taxon>Eukaryota</taxon>
        <taxon>Fungi</taxon>
        <taxon>Dikarya</taxon>
        <taxon>Ascomycota</taxon>
        <taxon>Pezizomycotina</taxon>
        <taxon>Eurotiomycetes</taxon>
        <taxon>Eurotiomycetidae</taxon>
        <taxon>Eurotiales</taxon>
        <taxon>Aspergillaceae</taxon>
        <taxon>Aspergillus</taxon>
        <taxon>Aspergillus subgen. Circumdati</taxon>
    </lineage>
</organism>
<dbReference type="SUPFAM" id="SSF63380">
    <property type="entry name" value="Riboflavin synthase domain-like"/>
    <property type="match status" value="1"/>
</dbReference>
<evidence type="ECO:0000256" key="11">
    <source>
        <dbReference type="ARBA" id="ARBA00023136"/>
    </source>
</evidence>
<evidence type="ECO:0000256" key="10">
    <source>
        <dbReference type="ARBA" id="ARBA00023065"/>
    </source>
</evidence>
<dbReference type="InterPro" id="IPR051410">
    <property type="entry name" value="Ferric/Cupric_Reductase"/>
</dbReference>
<evidence type="ECO:0000256" key="13">
    <source>
        <dbReference type="SAM" id="Phobius"/>
    </source>
</evidence>
<dbReference type="Gene3D" id="3.40.50.80">
    <property type="entry name" value="Nucleotide-binding domain of ferredoxin-NADP reductase (FNR) module"/>
    <property type="match status" value="1"/>
</dbReference>
<dbReference type="CDD" id="cd06186">
    <property type="entry name" value="NOX_Duox_like_FAD_NADP"/>
    <property type="match status" value="1"/>
</dbReference>
<dbReference type="GO" id="GO:0015677">
    <property type="term" value="P:copper ion import"/>
    <property type="evidence" value="ECO:0007669"/>
    <property type="project" value="TreeGrafter"/>
</dbReference>
<reference evidence="15 16" key="1">
    <citation type="submission" date="2018-02" db="EMBL/GenBank/DDBJ databases">
        <title>The genomes of Aspergillus section Nigri reveals drivers in fungal speciation.</title>
        <authorList>
            <consortium name="DOE Joint Genome Institute"/>
            <person name="Vesth T.C."/>
            <person name="Nybo J."/>
            <person name="Theobald S."/>
            <person name="Brandl J."/>
            <person name="Frisvad J.C."/>
            <person name="Nielsen K.F."/>
            <person name="Lyhne E.K."/>
            <person name="Kogle M.E."/>
            <person name="Kuo A."/>
            <person name="Riley R."/>
            <person name="Clum A."/>
            <person name="Nolan M."/>
            <person name="Lipzen A."/>
            <person name="Salamov A."/>
            <person name="Henrissat B."/>
            <person name="Wiebenga A."/>
            <person name="De vries R.P."/>
            <person name="Grigoriev I.V."/>
            <person name="Mortensen U.H."/>
            <person name="Andersen M.R."/>
            <person name="Baker S.E."/>
        </authorList>
    </citation>
    <scope>NUCLEOTIDE SEQUENCE [LARGE SCALE GENOMIC DNA]</scope>
    <source>
        <strain evidence="15 16">CBS 707.79</strain>
    </source>
</reference>
<dbReference type="GO" id="GO:0006879">
    <property type="term" value="P:intracellular iron ion homeostasis"/>
    <property type="evidence" value="ECO:0007669"/>
    <property type="project" value="TreeGrafter"/>
</dbReference>
<feature type="domain" description="FAD-binding FR-type" evidence="14">
    <location>
        <begin position="302"/>
        <end position="430"/>
    </location>
</feature>
<dbReference type="PANTHER" id="PTHR32361:SF27">
    <property type="entry name" value="FAD-BINDING FR-TYPE DOMAIN-CONTAINING PROTEIN-RELATED"/>
    <property type="match status" value="1"/>
</dbReference>
<comment type="catalytic activity">
    <reaction evidence="12">
        <text>2 a Fe(II)-siderophore + NADP(+) + H(+) = 2 a Fe(III)-siderophore + NADPH</text>
        <dbReference type="Rhea" id="RHEA:28795"/>
        <dbReference type="Rhea" id="RHEA-COMP:11342"/>
        <dbReference type="Rhea" id="RHEA-COMP:11344"/>
        <dbReference type="ChEBI" id="CHEBI:15378"/>
        <dbReference type="ChEBI" id="CHEBI:29033"/>
        <dbReference type="ChEBI" id="CHEBI:29034"/>
        <dbReference type="ChEBI" id="CHEBI:57783"/>
        <dbReference type="ChEBI" id="CHEBI:58349"/>
        <dbReference type="EC" id="1.16.1.9"/>
    </reaction>
</comment>
<dbReference type="Pfam" id="PF08030">
    <property type="entry name" value="NAD_binding_6"/>
    <property type="match status" value="1"/>
</dbReference>
<name>A0A319CTM5_9EURO</name>
<evidence type="ECO:0000256" key="1">
    <source>
        <dbReference type="ARBA" id="ARBA00004651"/>
    </source>
</evidence>
<accession>A0A319CTM5</accession>
<dbReference type="Pfam" id="PF08022">
    <property type="entry name" value="FAD_binding_8"/>
    <property type="match status" value="1"/>
</dbReference>
<sequence length="625" mass="70198">MGVDHLQPGEKRRIDYHPPMNAALATPMFILAGAFVVLFVCRSFIRWQHRRRLREILQTDEQERFSRSSLWSARLNKHLFYAPLLSLRHSRYFQVGNNVHMGVIPLRIEAVLLGLYIAINVVFLFVKIDWWKNWDEVVFQFQYSAGSMAVLNLPGLVLAAGRNNPLVSLLGIKFDSFNLMHRWVGRTIIIAGLIHTIAAVVMKREEEGGSLAAVTHLIFNTKFFICGLVAIFAFATILLQSVSPIRHAFYEAFLHTHILLAIMAFVGLWYHLDGMSQQYALLVTLILWGFDRAVRLGSIIWRNLGKQRTSATVELLPGDVARVNVALARPWTFKPGQYMYLYLPSLGLWTSHPFSVAWTTAERDMVNEKRSSQDSLNRILGEPQEGTMSFLIKRRDGFTSRLLHKVCSSSERKFSTTALAEGPFGGLHTLTSYGSVLLVAGGIGITHPMSYLHEFVNGFASRTMAVHRVTLVWVVRSLDHLSWIQPWMTTLLNHPTLQEPQIPKQDSYFTFPEFSLQVKIYLSTRESSAEDFGYSSADDESPWALSGTPTVPINVHFGKPVWKEILGREMEKQVGALAVSVCGPGGLGDDVRGVVRENLDGGGGGGGVGGKGRKKVDFYEESFSW</sequence>
<evidence type="ECO:0000256" key="4">
    <source>
        <dbReference type="ARBA" id="ARBA00022448"/>
    </source>
</evidence>
<feature type="transmembrane region" description="Helical" evidence="13">
    <location>
        <begin position="110"/>
        <end position="128"/>
    </location>
</feature>
<dbReference type="SFLD" id="SFLDS00052">
    <property type="entry name" value="Ferric_Reductase_Domain"/>
    <property type="match status" value="1"/>
</dbReference>
<keyword evidence="7" id="KW-0249">Electron transport</keyword>
<dbReference type="InterPro" id="IPR013121">
    <property type="entry name" value="Fe_red_NAD-bd_6"/>
</dbReference>
<dbReference type="PANTHER" id="PTHR32361">
    <property type="entry name" value="FERRIC/CUPRIC REDUCTASE TRANSMEMBRANE COMPONENT"/>
    <property type="match status" value="1"/>
</dbReference>
<evidence type="ECO:0000256" key="8">
    <source>
        <dbReference type="ARBA" id="ARBA00022989"/>
    </source>
</evidence>
<comment type="similarity">
    <text evidence="2">Belongs to the ferric reductase (FRE) family.</text>
</comment>
<dbReference type="EC" id="1.16.1.9" evidence="3"/>
<comment type="subcellular location">
    <subcellularLocation>
        <location evidence="1">Cell membrane</location>
        <topology evidence="1">Multi-pass membrane protein</topology>
    </subcellularLocation>
</comment>
<keyword evidence="6 13" id="KW-0812">Transmembrane</keyword>